<reference evidence="1" key="1">
    <citation type="journal article" date="2020" name="Int. J. Syst. Evol. Microbiol.">
        <title>Aquipluma nitroreducens gen. nov. sp. nov., a novel facultatively anaerobic bacterium isolated from a freshwater lake.</title>
        <authorList>
            <person name="Watanabe M."/>
            <person name="Kojima H."/>
            <person name="Fukui M."/>
        </authorList>
    </citation>
    <scope>NUCLEOTIDE SEQUENCE</scope>
    <source>
        <strain evidence="1">MeG22</strain>
    </source>
</reference>
<organism evidence="1 2">
    <name type="scientific">Aquipluma nitroreducens</name>
    <dbReference type="NCBI Taxonomy" id="2010828"/>
    <lineage>
        <taxon>Bacteria</taxon>
        <taxon>Pseudomonadati</taxon>
        <taxon>Bacteroidota</taxon>
        <taxon>Bacteroidia</taxon>
        <taxon>Marinilabiliales</taxon>
        <taxon>Prolixibacteraceae</taxon>
        <taxon>Aquipluma</taxon>
    </lineage>
</organism>
<accession>A0A5K7S704</accession>
<dbReference type="Proteomes" id="UP001193389">
    <property type="component" value="Chromosome"/>
</dbReference>
<dbReference type="AlphaFoldDB" id="A0A5K7S704"/>
<gene>
    <name evidence="1" type="ORF">AQPE_1475</name>
</gene>
<dbReference type="KEGG" id="anf:AQPE_1475"/>
<sequence>MRPIRFFAFIGRKMLPIQQKKYPHAKVFKVEPDDSEFKLNVIPYEV</sequence>
<keyword evidence="2" id="KW-1185">Reference proteome</keyword>
<dbReference type="EMBL" id="AP018694">
    <property type="protein sequence ID" value="BBE17326.1"/>
    <property type="molecule type" value="Genomic_DNA"/>
</dbReference>
<evidence type="ECO:0000313" key="2">
    <source>
        <dbReference type="Proteomes" id="UP001193389"/>
    </source>
</evidence>
<protein>
    <submittedName>
        <fullName evidence="1">Uncharacterized protein</fullName>
    </submittedName>
</protein>
<evidence type="ECO:0000313" key="1">
    <source>
        <dbReference type="EMBL" id="BBE17326.1"/>
    </source>
</evidence>
<proteinExistence type="predicted"/>
<name>A0A5K7S704_9BACT</name>